<keyword evidence="3" id="KW-1185">Reference proteome</keyword>
<sequence length="324" mass="34509">MSGVAMDLFEAEVTRVERLSRDFVRISLASAGLTGLVAPAGDGAGPVRDAYLKLLIPHPEAPGPVRFALDEAWRREWFAAGPRERGGWMRTYTLRAARAWEGPGGEPGVEVDIDFVLHGHGHDDAAGMGPGAAWAASAEPGAALSFIAPTREGRLWAMWEPGGAETVLICADETAVPAAISVLGALPEGSSARLLLELPAGNEALGEAVAGEVEEARRTADVELVWLPRGADDVRGEPTLRALRDCLGLAPHARDRDVEELRSQRVGAEEIVWGLSEDPRGLYVYLAGEASVVRAARRVCVDEAGIDKSSISFMGYWKAGRAES</sequence>
<dbReference type="EMBL" id="JANAFB010000009">
    <property type="protein sequence ID" value="MCP3425435.1"/>
    <property type="molecule type" value="Genomic_DNA"/>
</dbReference>
<dbReference type="InterPro" id="IPR013113">
    <property type="entry name" value="SIP_FAD-bd"/>
</dbReference>
<name>A0A9X2HC64_9MICC</name>
<dbReference type="Proteomes" id="UP001139502">
    <property type="component" value="Unassembled WGS sequence"/>
</dbReference>
<dbReference type="AlphaFoldDB" id="A0A9X2HC64"/>
<dbReference type="GO" id="GO:0016491">
    <property type="term" value="F:oxidoreductase activity"/>
    <property type="evidence" value="ECO:0007669"/>
    <property type="project" value="InterPro"/>
</dbReference>
<accession>A0A9X2HC64</accession>
<feature type="domain" description="FAD-binding FR-type" evidence="1">
    <location>
        <begin position="6"/>
        <end position="168"/>
    </location>
</feature>
<reference evidence="2" key="1">
    <citation type="submission" date="2022-06" db="EMBL/GenBank/DDBJ databases">
        <title>Rothia sp. isolated from sandalwood seedling.</title>
        <authorList>
            <person name="Tuikhar N."/>
            <person name="Kirdat K."/>
            <person name="Thorat V."/>
            <person name="Swetha P."/>
            <person name="Padma S."/>
            <person name="Sundararaj R."/>
            <person name="Yadav A."/>
        </authorList>
    </citation>
    <scope>NUCLEOTIDE SEQUENCE</scope>
    <source>
        <strain evidence="2">AR01</strain>
    </source>
</reference>
<evidence type="ECO:0000313" key="3">
    <source>
        <dbReference type="Proteomes" id="UP001139502"/>
    </source>
</evidence>
<dbReference type="PROSITE" id="PS51384">
    <property type="entry name" value="FAD_FR"/>
    <property type="match status" value="1"/>
</dbReference>
<dbReference type="InterPro" id="IPR039374">
    <property type="entry name" value="SIP_fam"/>
</dbReference>
<dbReference type="InterPro" id="IPR039261">
    <property type="entry name" value="FNR_nucleotide-bd"/>
</dbReference>
<dbReference type="Pfam" id="PF08021">
    <property type="entry name" value="FAD_binding_9"/>
    <property type="match status" value="1"/>
</dbReference>
<dbReference type="Gene3D" id="3.40.50.80">
    <property type="entry name" value="Nucleotide-binding domain of ferredoxin-NADP reductase (FNR) module"/>
    <property type="match status" value="1"/>
</dbReference>
<dbReference type="InterPro" id="IPR007037">
    <property type="entry name" value="SIP_rossman_dom"/>
</dbReference>
<comment type="caution">
    <text evidence="2">The sequence shown here is derived from an EMBL/GenBank/DDBJ whole genome shotgun (WGS) entry which is preliminary data.</text>
</comment>
<proteinExistence type="predicted"/>
<dbReference type="InterPro" id="IPR017927">
    <property type="entry name" value="FAD-bd_FR_type"/>
</dbReference>
<dbReference type="Gene3D" id="2.40.30.10">
    <property type="entry name" value="Translation factors"/>
    <property type="match status" value="1"/>
</dbReference>
<organism evidence="2 3">
    <name type="scientific">Rothia santali</name>
    <dbReference type="NCBI Taxonomy" id="2949643"/>
    <lineage>
        <taxon>Bacteria</taxon>
        <taxon>Bacillati</taxon>
        <taxon>Actinomycetota</taxon>
        <taxon>Actinomycetes</taxon>
        <taxon>Micrococcales</taxon>
        <taxon>Micrococcaceae</taxon>
        <taxon>Rothia</taxon>
    </lineage>
</organism>
<dbReference type="PANTHER" id="PTHR30157:SF0">
    <property type="entry name" value="NADPH-DEPENDENT FERRIC-CHELATE REDUCTASE"/>
    <property type="match status" value="1"/>
</dbReference>
<gene>
    <name evidence="2" type="ORF">NBM05_05225</name>
</gene>
<dbReference type="RefSeq" id="WP_254165658.1">
    <property type="nucleotide sequence ID" value="NZ_JANAFB010000009.1"/>
</dbReference>
<dbReference type="CDD" id="cd06193">
    <property type="entry name" value="siderophore_interacting"/>
    <property type="match status" value="1"/>
</dbReference>
<dbReference type="Pfam" id="PF04954">
    <property type="entry name" value="SIP"/>
    <property type="match status" value="1"/>
</dbReference>
<evidence type="ECO:0000259" key="1">
    <source>
        <dbReference type="PROSITE" id="PS51384"/>
    </source>
</evidence>
<dbReference type="PANTHER" id="PTHR30157">
    <property type="entry name" value="FERRIC REDUCTASE, NADPH-DEPENDENT"/>
    <property type="match status" value="1"/>
</dbReference>
<protein>
    <submittedName>
        <fullName evidence="2">Siderophore-interacting protein</fullName>
    </submittedName>
</protein>
<evidence type="ECO:0000313" key="2">
    <source>
        <dbReference type="EMBL" id="MCP3425435.1"/>
    </source>
</evidence>